<proteinExistence type="predicted"/>
<name>A0AAU8B0C1_9CAUD</name>
<evidence type="ECO:0000256" key="1">
    <source>
        <dbReference type="SAM" id="MobiDB-lite"/>
    </source>
</evidence>
<feature type="region of interest" description="Disordered" evidence="1">
    <location>
        <begin position="49"/>
        <end position="70"/>
    </location>
</feature>
<sequence>MGAYMAHRPLLTAVDVALVTGAALRVTRFATTDVLGGWLVSDPLHQWAARNDPRPASPNGASSEAPHHHPFGYAAPPEAWRHRLVSALDCPYCVGTQAALAIAAVLALTAPAASGSPARPVRTALGRAARAACAALAASYVVGHVSHRLDSQDAQ</sequence>
<evidence type="ECO:0000313" key="2">
    <source>
        <dbReference type="EMBL" id="XCD05733.1"/>
    </source>
</evidence>
<organism evidence="2">
    <name type="scientific">Dulem virus 38</name>
    <dbReference type="NCBI Taxonomy" id="3145756"/>
    <lineage>
        <taxon>Viruses</taxon>
        <taxon>Duplodnaviria</taxon>
        <taxon>Heunggongvirae</taxon>
        <taxon>Uroviricota</taxon>
        <taxon>Caudoviricetes</taxon>
    </lineage>
</organism>
<evidence type="ECO:0008006" key="3">
    <source>
        <dbReference type="Google" id="ProtNLM"/>
    </source>
</evidence>
<reference evidence="2" key="1">
    <citation type="submission" date="2024-03" db="EMBL/GenBank/DDBJ databases">
        <title>Diverse circular DNA viruses in blood, oral, and fecal samples of captive lemurs.</title>
        <authorList>
            <person name="Paietta E.N."/>
            <person name="Kraberger S."/>
            <person name="Lund M.C."/>
            <person name="Custer J.M."/>
            <person name="Vargas K.M."/>
            <person name="Ehmke E.E."/>
            <person name="Yoder A.D."/>
            <person name="Varsani A."/>
        </authorList>
    </citation>
    <scope>NUCLEOTIDE SEQUENCE</scope>
    <source>
        <strain evidence="2">Duke_24SF_44</strain>
    </source>
</reference>
<accession>A0AAU8B0C1</accession>
<dbReference type="EMBL" id="PP511596">
    <property type="protein sequence ID" value="XCD05733.1"/>
    <property type="molecule type" value="Genomic_DNA"/>
</dbReference>
<protein>
    <recommendedName>
        <fullName evidence="3">DUF1360 domain-containing protein</fullName>
    </recommendedName>
</protein>